<feature type="non-terminal residue" evidence="1">
    <location>
        <position position="142"/>
    </location>
</feature>
<dbReference type="HOGENOM" id="CLU_1816915_0_0_1"/>
<keyword evidence="2" id="KW-1185">Reference proteome</keyword>
<reference evidence="1 2" key="1">
    <citation type="journal article" date="2010" name="Nat. Biotechnol.">
        <title>Genome sequence of the model mushroom Schizophyllum commune.</title>
        <authorList>
            <person name="Ohm R.A."/>
            <person name="de Jong J.F."/>
            <person name="Lugones L.G."/>
            <person name="Aerts A."/>
            <person name="Kothe E."/>
            <person name="Stajich J.E."/>
            <person name="de Vries R.P."/>
            <person name="Record E."/>
            <person name="Levasseur A."/>
            <person name="Baker S.E."/>
            <person name="Bartholomew K.A."/>
            <person name="Coutinho P.M."/>
            <person name="Erdmann S."/>
            <person name="Fowler T.J."/>
            <person name="Gathman A.C."/>
            <person name="Lombard V."/>
            <person name="Henrissat B."/>
            <person name="Knabe N."/>
            <person name="Kuees U."/>
            <person name="Lilly W.W."/>
            <person name="Lindquist E."/>
            <person name="Lucas S."/>
            <person name="Magnuson J.K."/>
            <person name="Piumi F."/>
            <person name="Raudaskoski M."/>
            <person name="Salamov A."/>
            <person name="Schmutz J."/>
            <person name="Schwarze F.W.M.R."/>
            <person name="vanKuyk P.A."/>
            <person name="Horton J.S."/>
            <person name="Grigoriev I.V."/>
            <person name="Woesten H.A.B."/>
        </authorList>
    </citation>
    <scope>NUCLEOTIDE SEQUENCE [LARGE SCALE GENOMIC DNA]</scope>
    <source>
        <strain evidence="2">H4-8 / FGSC 9210</strain>
    </source>
</reference>
<dbReference type="VEuPathDB" id="FungiDB:SCHCODRAFT_02558515"/>
<protein>
    <submittedName>
        <fullName evidence="1">Uncharacterized protein</fullName>
    </submittedName>
</protein>
<evidence type="ECO:0000313" key="2">
    <source>
        <dbReference type="Proteomes" id="UP000007431"/>
    </source>
</evidence>
<dbReference type="RefSeq" id="XP_003026136.1">
    <property type="nucleotide sequence ID" value="XM_003026090.1"/>
</dbReference>
<dbReference type="Proteomes" id="UP000007431">
    <property type="component" value="Unassembled WGS sequence"/>
</dbReference>
<sequence>MVWSARMLIGHFGYCWGLQEGDVATESRVIRLDMLEKLAVAGWTIIPTPKTESLRPILQLAKCHNAKAVLDTRKHHPAEYEYHVVPVCMLLKKSPPMLYVHGGPRVKILRAPVETFRVPYETSLTSSLPRVHSSSSGSLASI</sequence>
<name>D8QLC1_SCHCM</name>
<dbReference type="KEGG" id="scm:SCHCO_02558515"/>
<proteinExistence type="predicted"/>
<organism evidence="2">
    <name type="scientific">Schizophyllum commune (strain H4-8 / FGSC 9210)</name>
    <name type="common">Split gill fungus</name>
    <dbReference type="NCBI Taxonomy" id="578458"/>
    <lineage>
        <taxon>Eukaryota</taxon>
        <taxon>Fungi</taxon>
        <taxon>Dikarya</taxon>
        <taxon>Basidiomycota</taxon>
        <taxon>Agaricomycotina</taxon>
        <taxon>Agaricomycetes</taxon>
        <taxon>Agaricomycetidae</taxon>
        <taxon>Agaricales</taxon>
        <taxon>Schizophyllaceae</taxon>
        <taxon>Schizophyllum</taxon>
    </lineage>
</organism>
<dbReference type="GeneID" id="9589138"/>
<dbReference type="AlphaFoldDB" id="D8QLC1"/>
<accession>D8QLC1</accession>
<dbReference type="InParanoid" id="D8QLC1"/>
<dbReference type="EMBL" id="GL377318">
    <property type="protein sequence ID" value="EFI91233.1"/>
    <property type="molecule type" value="Genomic_DNA"/>
</dbReference>
<gene>
    <name evidence="1" type="ORF">SCHCODRAFT_114639</name>
</gene>
<evidence type="ECO:0000313" key="1">
    <source>
        <dbReference type="EMBL" id="EFI91233.1"/>
    </source>
</evidence>